<organism evidence="2">
    <name type="scientific">hydrothermal vent metagenome</name>
    <dbReference type="NCBI Taxonomy" id="652676"/>
    <lineage>
        <taxon>unclassified sequences</taxon>
        <taxon>metagenomes</taxon>
        <taxon>ecological metagenomes</taxon>
    </lineage>
</organism>
<dbReference type="EMBL" id="UOFB01000279">
    <property type="protein sequence ID" value="VAW48634.1"/>
    <property type="molecule type" value="Genomic_DNA"/>
</dbReference>
<dbReference type="InterPro" id="IPR015066">
    <property type="entry name" value="DUF1902"/>
</dbReference>
<reference evidence="2" key="1">
    <citation type="submission" date="2018-06" db="EMBL/GenBank/DDBJ databases">
        <authorList>
            <person name="Zhirakovskaya E."/>
        </authorList>
    </citation>
    <scope>NUCLEOTIDE SEQUENCE</scope>
</reference>
<proteinExistence type="predicted"/>
<feature type="domain" description="DUF1902" evidence="1">
    <location>
        <begin position="15"/>
        <end position="71"/>
    </location>
</feature>
<name>A0A3B0WYG1_9ZZZZ</name>
<dbReference type="SUPFAM" id="SSF143100">
    <property type="entry name" value="TTHA1013/TTHA0281-like"/>
    <property type="match status" value="1"/>
</dbReference>
<protein>
    <recommendedName>
        <fullName evidence="1">DUF1902 domain-containing protein</fullName>
    </recommendedName>
</protein>
<dbReference type="InterPro" id="IPR035069">
    <property type="entry name" value="TTHA1013/TTHA0281-like"/>
</dbReference>
<evidence type="ECO:0000313" key="2">
    <source>
        <dbReference type="EMBL" id="VAW48634.1"/>
    </source>
</evidence>
<sequence length="76" mass="8476">MEQIANLHIEKLPEGVYLATCDDIPGLIAQGRTITETVEIARDVAKKLLEAQSERTPQIKLQLVQESFDYPLILGV</sequence>
<evidence type="ECO:0000259" key="1">
    <source>
        <dbReference type="Pfam" id="PF08972"/>
    </source>
</evidence>
<gene>
    <name evidence="2" type="ORF">MNBD_GAMMA04-853</name>
</gene>
<dbReference type="Gene3D" id="3.30.160.250">
    <property type="match status" value="1"/>
</dbReference>
<dbReference type="Pfam" id="PF08972">
    <property type="entry name" value="DUF1902"/>
    <property type="match status" value="1"/>
</dbReference>
<dbReference type="AlphaFoldDB" id="A0A3B0WYG1"/>
<accession>A0A3B0WYG1</accession>